<comment type="caution">
    <text evidence="3">The sequence shown here is derived from an EMBL/GenBank/DDBJ whole genome shotgun (WGS) entry which is preliminary data.</text>
</comment>
<reference evidence="3 4" key="1">
    <citation type="journal article" date="2023" name="Hortic Res">
        <title>Pangenome of water caltrop reveals structural variations and asymmetric subgenome divergence after allopolyploidization.</title>
        <authorList>
            <person name="Zhang X."/>
            <person name="Chen Y."/>
            <person name="Wang L."/>
            <person name="Yuan Y."/>
            <person name="Fang M."/>
            <person name="Shi L."/>
            <person name="Lu R."/>
            <person name="Comes H.P."/>
            <person name="Ma Y."/>
            <person name="Chen Y."/>
            <person name="Huang G."/>
            <person name="Zhou Y."/>
            <person name="Zheng Z."/>
            <person name="Qiu Y."/>
        </authorList>
    </citation>
    <scope>NUCLEOTIDE SEQUENCE [LARGE SCALE GENOMIC DNA]</scope>
    <source>
        <tissue evidence="3">Roots</tissue>
    </source>
</reference>
<sequence>MAALHHTQPSFNNQQLGHTSHKHGMVVEEIHGLIRVYTDGRVERPPIIPCTLPSNTDDIASRDFVLGRFTNLWVRIYAPRRPGNSQLPLLIYFHGGGFCVGSAAWTCYHEFLTTLASKANCVLVSVSYRLAPENRLPAAYDDGLSVLTWVKRVWSEGCSEQRWWLSQCKLSTVFIVGDSAGANIAYNVAIRLGSCGSLRPLNMKGLILIQPFFGAEERTPSERLASATATRTSSSALTLAASDAYWRLSLPRGTNRDHPWCNPLSAGASALLGLQVPSVMVCVSELDILKDRTLGFCVALAETGRAVETVISKGVGHAFQILHSSALSRTRTQELMSHIKLFIHK</sequence>
<comment type="similarity">
    <text evidence="1">Belongs to the 'GDXG' lipolytic enzyme family.</text>
</comment>
<keyword evidence="4" id="KW-1185">Reference proteome</keyword>
<gene>
    <name evidence="3" type="ORF">SAY87_020634</name>
</gene>
<evidence type="ECO:0000313" key="4">
    <source>
        <dbReference type="Proteomes" id="UP001345219"/>
    </source>
</evidence>
<protein>
    <recommendedName>
        <fullName evidence="2">Alpha/beta hydrolase fold-3 domain-containing protein</fullName>
    </recommendedName>
</protein>
<name>A0AAN7JQL9_9MYRT</name>
<dbReference type="EMBL" id="JAXIOK010000016">
    <property type="protein sequence ID" value="KAK4751836.1"/>
    <property type="molecule type" value="Genomic_DNA"/>
</dbReference>
<dbReference type="GO" id="GO:0016787">
    <property type="term" value="F:hydrolase activity"/>
    <property type="evidence" value="ECO:0007669"/>
    <property type="project" value="InterPro"/>
</dbReference>
<feature type="domain" description="Alpha/beta hydrolase fold-3" evidence="2">
    <location>
        <begin position="90"/>
        <end position="320"/>
    </location>
</feature>
<dbReference type="PANTHER" id="PTHR23024">
    <property type="entry name" value="ARYLACETAMIDE DEACETYLASE"/>
    <property type="match status" value="1"/>
</dbReference>
<accession>A0AAN7JQL9</accession>
<dbReference type="InterPro" id="IPR013094">
    <property type="entry name" value="AB_hydrolase_3"/>
</dbReference>
<dbReference type="PANTHER" id="PTHR23024:SF589">
    <property type="entry name" value="CARBOXYLESTERASE 17-RELATED"/>
    <property type="match status" value="1"/>
</dbReference>
<evidence type="ECO:0000256" key="1">
    <source>
        <dbReference type="ARBA" id="ARBA00010515"/>
    </source>
</evidence>
<dbReference type="Pfam" id="PF07859">
    <property type="entry name" value="Abhydrolase_3"/>
    <property type="match status" value="1"/>
</dbReference>
<organism evidence="3 4">
    <name type="scientific">Trapa incisa</name>
    <dbReference type="NCBI Taxonomy" id="236973"/>
    <lineage>
        <taxon>Eukaryota</taxon>
        <taxon>Viridiplantae</taxon>
        <taxon>Streptophyta</taxon>
        <taxon>Embryophyta</taxon>
        <taxon>Tracheophyta</taxon>
        <taxon>Spermatophyta</taxon>
        <taxon>Magnoliopsida</taxon>
        <taxon>eudicotyledons</taxon>
        <taxon>Gunneridae</taxon>
        <taxon>Pentapetalae</taxon>
        <taxon>rosids</taxon>
        <taxon>malvids</taxon>
        <taxon>Myrtales</taxon>
        <taxon>Lythraceae</taxon>
        <taxon>Trapa</taxon>
    </lineage>
</organism>
<evidence type="ECO:0000313" key="3">
    <source>
        <dbReference type="EMBL" id="KAK4751836.1"/>
    </source>
</evidence>
<dbReference type="InterPro" id="IPR050466">
    <property type="entry name" value="Carboxylest/Gibb_receptor"/>
</dbReference>
<dbReference type="InterPro" id="IPR029058">
    <property type="entry name" value="AB_hydrolase_fold"/>
</dbReference>
<dbReference type="SUPFAM" id="SSF53474">
    <property type="entry name" value="alpha/beta-Hydrolases"/>
    <property type="match status" value="1"/>
</dbReference>
<dbReference type="Proteomes" id="UP001345219">
    <property type="component" value="Chromosome 16"/>
</dbReference>
<evidence type="ECO:0000259" key="2">
    <source>
        <dbReference type="Pfam" id="PF07859"/>
    </source>
</evidence>
<proteinExistence type="inferred from homology"/>
<dbReference type="AlphaFoldDB" id="A0AAN7JQL9"/>
<dbReference type="Gene3D" id="3.40.50.1820">
    <property type="entry name" value="alpha/beta hydrolase"/>
    <property type="match status" value="1"/>
</dbReference>